<comment type="caution">
    <text evidence="11">The sequence shown here is derived from an EMBL/GenBank/DDBJ whole genome shotgun (WGS) entry which is preliminary data.</text>
</comment>
<dbReference type="CDD" id="cd10030">
    <property type="entry name" value="UDG-F4_TTUDGA_SPO1dp_like"/>
    <property type="match status" value="1"/>
</dbReference>
<dbReference type="GO" id="GO:0097506">
    <property type="term" value="F:deaminated base DNA N-glycosylase activity"/>
    <property type="evidence" value="ECO:0007669"/>
    <property type="project" value="UniProtKB-ARBA"/>
</dbReference>
<keyword evidence="6" id="KW-0378">Hydrolase</keyword>
<dbReference type="Pfam" id="PF03167">
    <property type="entry name" value="UDG"/>
    <property type="match status" value="1"/>
</dbReference>
<dbReference type="SMART" id="SM00986">
    <property type="entry name" value="UDG"/>
    <property type="match status" value="1"/>
</dbReference>
<evidence type="ECO:0000256" key="4">
    <source>
        <dbReference type="ARBA" id="ARBA00022723"/>
    </source>
</evidence>
<dbReference type="InterPro" id="IPR005273">
    <property type="entry name" value="Ura-DNA_glyco_family4"/>
</dbReference>
<reference evidence="11 12" key="1">
    <citation type="submission" date="2018-09" db="EMBL/GenBank/DDBJ databases">
        <title>YIM 75507 draft genome.</title>
        <authorList>
            <person name="Tang S."/>
            <person name="Feng Y."/>
        </authorList>
    </citation>
    <scope>NUCLEOTIDE SEQUENCE [LARGE SCALE GENOMIC DNA]</scope>
    <source>
        <strain evidence="11 12">YIM 75507</strain>
    </source>
</reference>
<evidence type="ECO:0000313" key="11">
    <source>
        <dbReference type="EMBL" id="RJL30787.1"/>
    </source>
</evidence>
<dbReference type="InterPro" id="IPR005122">
    <property type="entry name" value="Uracil-DNA_glycosylase-like"/>
</dbReference>
<keyword evidence="3" id="KW-0004">4Fe-4S</keyword>
<feature type="domain" description="Uracil-DNA glycosylase-like" evidence="10">
    <location>
        <begin position="44"/>
        <end position="197"/>
    </location>
</feature>
<dbReference type="Proteomes" id="UP000265768">
    <property type="component" value="Unassembled WGS sequence"/>
</dbReference>
<gene>
    <name evidence="11" type="ORF">D5H75_20945</name>
</gene>
<comment type="similarity">
    <text evidence="1">Belongs to the uracil-DNA glycosylase (UDG) superfamily. Type 4 (UDGa) family.</text>
</comment>
<dbReference type="InterPro" id="IPR051536">
    <property type="entry name" value="UDG_Type-4/5"/>
</dbReference>
<evidence type="ECO:0000256" key="3">
    <source>
        <dbReference type="ARBA" id="ARBA00022485"/>
    </source>
</evidence>
<evidence type="ECO:0000256" key="5">
    <source>
        <dbReference type="ARBA" id="ARBA00022763"/>
    </source>
</evidence>
<keyword evidence="7" id="KW-0408">Iron</keyword>
<protein>
    <recommendedName>
        <fullName evidence="2">Type-4 uracil-DNA glycosylase</fullName>
    </recommendedName>
</protein>
<keyword evidence="8" id="KW-0411">Iron-sulfur</keyword>
<dbReference type="SMART" id="SM00987">
    <property type="entry name" value="UreE_C"/>
    <property type="match status" value="1"/>
</dbReference>
<dbReference type="NCBIfam" id="TIGR03914">
    <property type="entry name" value="UDG_fam_dom"/>
    <property type="match status" value="1"/>
</dbReference>
<name>A0A3A4AY33_9ACTN</name>
<dbReference type="EMBL" id="QZEY01000008">
    <property type="protein sequence ID" value="RJL30787.1"/>
    <property type="molecule type" value="Genomic_DNA"/>
</dbReference>
<evidence type="ECO:0000313" key="12">
    <source>
        <dbReference type="Proteomes" id="UP000265768"/>
    </source>
</evidence>
<dbReference type="GO" id="GO:0051539">
    <property type="term" value="F:4 iron, 4 sulfur cluster binding"/>
    <property type="evidence" value="ECO:0007669"/>
    <property type="project" value="UniProtKB-KW"/>
</dbReference>
<keyword evidence="4" id="KW-0479">Metal-binding</keyword>
<dbReference type="Gene3D" id="3.40.470.10">
    <property type="entry name" value="Uracil-DNA glycosylase-like domain"/>
    <property type="match status" value="1"/>
</dbReference>
<dbReference type="PANTHER" id="PTHR33693:SF9">
    <property type="entry name" value="TYPE-4 URACIL-DNA GLYCOSYLASE"/>
    <property type="match status" value="1"/>
</dbReference>
<proteinExistence type="inferred from homology"/>
<dbReference type="PANTHER" id="PTHR33693">
    <property type="entry name" value="TYPE-5 URACIL-DNA GLYCOSYLASE"/>
    <property type="match status" value="1"/>
</dbReference>
<dbReference type="OrthoDB" id="5290748at2"/>
<keyword evidence="9" id="KW-0234">DNA repair</keyword>
<dbReference type="InterPro" id="IPR036895">
    <property type="entry name" value="Uracil-DNA_glycosylase-like_sf"/>
</dbReference>
<keyword evidence="5" id="KW-0227">DNA damage</keyword>
<dbReference type="SUPFAM" id="SSF52141">
    <property type="entry name" value="Uracil-DNA glycosylase-like"/>
    <property type="match status" value="1"/>
</dbReference>
<evidence type="ECO:0000256" key="7">
    <source>
        <dbReference type="ARBA" id="ARBA00023004"/>
    </source>
</evidence>
<sequence length="208" mass="22703">MARSGEARSAAEFVPAGADLEGLRHAARACQGCDLFRDATQTVFGEGRAPARVMLVGEQPGDQEDRQGAPFVGPAGRMLDRALEEAGIDRDEVYVTNAVKHFKFTTKGKRRIHKSPTVGEMKACRPWLDAELERVEPEMTITLGATAGKALLGSSFRVSERRGQILPWEDGRLILATIHPSAVLRGDDREAMYQGFLSDLRVAAQALK</sequence>
<dbReference type="GO" id="GO:0046872">
    <property type="term" value="F:metal ion binding"/>
    <property type="evidence" value="ECO:0007669"/>
    <property type="project" value="UniProtKB-KW"/>
</dbReference>
<dbReference type="RefSeq" id="WP_119928211.1">
    <property type="nucleotide sequence ID" value="NZ_QZEY01000008.1"/>
</dbReference>
<dbReference type="AlphaFoldDB" id="A0A3A4AY33"/>
<organism evidence="11 12">
    <name type="scientific">Bailinhaonella thermotolerans</name>
    <dbReference type="NCBI Taxonomy" id="1070861"/>
    <lineage>
        <taxon>Bacteria</taxon>
        <taxon>Bacillati</taxon>
        <taxon>Actinomycetota</taxon>
        <taxon>Actinomycetes</taxon>
        <taxon>Streptosporangiales</taxon>
        <taxon>Streptosporangiaceae</taxon>
        <taxon>Bailinhaonella</taxon>
    </lineage>
</organism>
<evidence type="ECO:0000256" key="9">
    <source>
        <dbReference type="ARBA" id="ARBA00023204"/>
    </source>
</evidence>
<accession>A0A3A4AY33</accession>
<evidence type="ECO:0000256" key="2">
    <source>
        <dbReference type="ARBA" id="ARBA00019403"/>
    </source>
</evidence>
<dbReference type="GO" id="GO:0006281">
    <property type="term" value="P:DNA repair"/>
    <property type="evidence" value="ECO:0007669"/>
    <property type="project" value="UniProtKB-KW"/>
</dbReference>
<evidence type="ECO:0000256" key="6">
    <source>
        <dbReference type="ARBA" id="ARBA00022801"/>
    </source>
</evidence>
<evidence type="ECO:0000256" key="1">
    <source>
        <dbReference type="ARBA" id="ARBA00006521"/>
    </source>
</evidence>
<dbReference type="NCBIfam" id="TIGR00758">
    <property type="entry name" value="UDG_fam4"/>
    <property type="match status" value="1"/>
</dbReference>
<keyword evidence="12" id="KW-1185">Reference proteome</keyword>
<evidence type="ECO:0000259" key="10">
    <source>
        <dbReference type="SMART" id="SM00986"/>
    </source>
</evidence>
<evidence type="ECO:0000256" key="8">
    <source>
        <dbReference type="ARBA" id="ARBA00023014"/>
    </source>
</evidence>